<dbReference type="PANTHER" id="PTHR32196">
    <property type="entry name" value="ABC TRANSPORTER PERMEASE PROTEIN YPHD-RELATED-RELATED"/>
    <property type="match status" value="1"/>
</dbReference>
<keyword evidence="1" id="KW-0812">Transmembrane</keyword>
<keyword evidence="1" id="KW-0472">Membrane</keyword>
<name>A0A382KBN1_9ZZZZ</name>
<reference evidence="2" key="1">
    <citation type="submission" date="2018-05" db="EMBL/GenBank/DDBJ databases">
        <authorList>
            <person name="Lanie J.A."/>
            <person name="Ng W.-L."/>
            <person name="Kazmierczak K.M."/>
            <person name="Andrzejewski T.M."/>
            <person name="Davidsen T.M."/>
            <person name="Wayne K.J."/>
            <person name="Tettelin H."/>
            <person name="Glass J.I."/>
            <person name="Rusch D."/>
            <person name="Podicherti R."/>
            <person name="Tsui H.-C.T."/>
            <person name="Winkler M.E."/>
        </authorList>
    </citation>
    <scope>NUCLEOTIDE SEQUENCE</scope>
</reference>
<protein>
    <recommendedName>
        <fullName evidence="3">Sugar ABC transporter permease</fullName>
    </recommendedName>
</protein>
<evidence type="ECO:0000256" key="1">
    <source>
        <dbReference type="SAM" id="Phobius"/>
    </source>
</evidence>
<gene>
    <name evidence="2" type="ORF">METZ01_LOCUS275208</name>
</gene>
<keyword evidence="1" id="KW-1133">Transmembrane helix</keyword>
<dbReference type="GO" id="GO:0005886">
    <property type="term" value="C:plasma membrane"/>
    <property type="evidence" value="ECO:0007669"/>
    <property type="project" value="TreeGrafter"/>
</dbReference>
<feature type="non-terminal residue" evidence="2">
    <location>
        <position position="76"/>
    </location>
</feature>
<proteinExistence type="predicted"/>
<dbReference type="AlphaFoldDB" id="A0A382KBN1"/>
<feature type="transmembrane region" description="Helical" evidence="1">
    <location>
        <begin position="44"/>
        <end position="75"/>
    </location>
</feature>
<sequence>MKKNTLGIFGLLVTIFVVTALLNDKFISGYNMQNLIKWSSLYAVMSVGVAFVIITGGIDLSIGSVVGLVAVVLAYM</sequence>
<dbReference type="EMBL" id="UINC01079902">
    <property type="protein sequence ID" value="SVC22354.1"/>
    <property type="molecule type" value="Genomic_DNA"/>
</dbReference>
<accession>A0A382KBN1</accession>
<evidence type="ECO:0008006" key="3">
    <source>
        <dbReference type="Google" id="ProtNLM"/>
    </source>
</evidence>
<evidence type="ECO:0000313" key="2">
    <source>
        <dbReference type="EMBL" id="SVC22354.1"/>
    </source>
</evidence>
<dbReference type="PANTHER" id="PTHR32196:SF15">
    <property type="entry name" value="SUGAR ABC TRANSPORTER PERMEASE PROTEIN"/>
    <property type="match status" value="1"/>
</dbReference>
<organism evidence="2">
    <name type="scientific">marine metagenome</name>
    <dbReference type="NCBI Taxonomy" id="408172"/>
    <lineage>
        <taxon>unclassified sequences</taxon>
        <taxon>metagenomes</taxon>
        <taxon>ecological metagenomes</taxon>
    </lineage>
</organism>